<dbReference type="PANTHER" id="PTHR46532:SF13">
    <property type="entry name" value="CYTOPLASMIC DYNEIN 1 HEAVY CHAIN 1"/>
    <property type="match status" value="1"/>
</dbReference>
<dbReference type="PANTHER" id="PTHR46532">
    <property type="entry name" value="MALE FERTILITY FACTOR KL5"/>
    <property type="match status" value="1"/>
</dbReference>
<protein>
    <recommendedName>
        <fullName evidence="2">Dynein heavy chain tail domain-containing protein</fullName>
    </recommendedName>
</protein>
<dbReference type="GO" id="GO:0005858">
    <property type="term" value="C:axonemal dynein complex"/>
    <property type="evidence" value="ECO:0007669"/>
    <property type="project" value="TreeGrafter"/>
</dbReference>
<keyword evidence="4" id="KW-1185">Reference proteome</keyword>
<feature type="non-terminal residue" evidence="3">
    <location>
        <position position="461"/>
    </location>
</feature>
<organism evidence="3 4">
    <name type="scientific">Bambusicola thoracicus</name>
    <name type="common">Chinese bamboo-partridge</name>
    <name type="synonym">Perdix thoracica</name>
    <dbReference type="NCBI Taxonomy" id="9083"/>
    <lineage>
        <taxon>Eukaryota</taxon>
        <taxon>Metazoa</taxon>
        <taxon>Chordata</taxon>
        <taxon>Craniata</taxon>
        <taxon>Vertebrata</taxon>
        <taxon>Euteleostomi</taxon>
        <taxon>Archelosauria</taxon>
        <taxon>Archosauria</taxon>
        <taxon>Dinosauria</taxon>
        <taxon>Saurischia</taxon>
        <taxon>Theropoda</taxon>
        <taxon>Coelurosauria</taxon>
        <taxon>Aves</taxon>
        <taxon>Neognathae</taxon>
        <taxon>Galloanserae</taxon>
        <taxon>Galliformes</taxon>
        <taxon>Phasianidae</taxon>
        <taxon>Perdicinae</taxon>
        <taxon>Bambusicola</taxon>
    </lineage>
</organism>
<accession>A0A2P4SYU5</accession>
<dbReference type="GO" id="GO:0045505">
    <property type="term" value="F:dynein intermediate chain binding"/>
    <property type="evidence" value="ECO:0007669"/>
    <property type="project" value="InterPro"/>
</dbReference>
<dbReference type="AlphaFoldDB" id="A0A2P4SYU5"/>
<dbReference type="GO" id="GO:0051959">
    <property type="term" value="F:dynein light intermediate chain binding"/>
    <property type="evidence" value="ECO:0007669"/>
    <property type="project" value="InterPro"/>
</dbReference>
<dbReference type="InterPro" id="IPR026983">
    <property type="entry name" value="DHC"/>
</dbReference>
<proteinExistence type="predicted"/>
<comment type="caution">
    <text evidence="3">The sequence shown here is derived from an EMBL/GenBank/DDBJ whole genome shotgun (WGS) entry which is preliminary data.</text>
</comment>
<feature type="coiled-coil region" evidence="1">
    <location>
        <begin position="386"/>
        <end position="442"/>
    </location>
</feature>
<evidence type="ECO:0000313" key="4">
    <source>
        <dbReference type="Proteomes" id="UP000237246"/>
    </source>
</evidence>
<dbReference type="GO" id="GO:0007018">
    <property type="term" value="P:microtubule-based movement"/>
    <property type="evidence" value="ECO:0007669"/>
    <property type="project" value="InterPro"/>
</dbReference>
<reference evidence="3 4" key="1">
    <citation type="submission" date="2018-01" db="EMBL/GenBank/DDBJ databases">
        <title>Comparison of the Chinese Bamboo Partridge and Red Junglefowl genome sequences highlights the importance of demography in genome evolution.</title>
        <authorList>
            <person name="Tiley G.P."/>
            <person name="Kimball R.T."/>
            <person name="Braun E.L."/>
            <person name="Burleigh J.G."/>
        </authorList>
    </citation>
    <scope>NUCLEOTIDE SEQUENCE [LARGE SCALE GENOMIC DNA]</scope>
    <source>
        <strain evidence="3">RTK389</strain>
        <tissue evidence="3">Blood</tissue>
    </source>
</reference>
<sequence length="461" mass="53549">MLVLGIGNMIERIDKFLDPGGLRHLMFYYQDVEATDMEHFSFPGINSHLTKKKKPKVFVTEGKEVALTGVCVFFIRSSVLKAITAENIYQEVNFNMMDVGRDGLLKSVEQLILEIFIPALQITDYGWAGLGEHQQNDNIKKEFLTSLESFVSVLSGTQQSLLEKISLKKCATYDLKSLKGPADYLMVANNTDDLERIEVCMKEWTKQIQQNWRALDIRITDAVNEAKDNVRYLYSLEKHCDPLYNTDPVSMVDAIPGLINAIQMIQSVSLYYNTSEKISSLFVKVTTQMITACKSYITNNDTATIWNQPADSVMEKLHAAIRLKQEYQNCFHNMKRNLEQNPAERQFDFSEVYIFGKFETFNRRLEKIIDVFNTMRTYSVLQESKIEGLEEMIAKYESIVDIMKKKDYNFLDQRKADFDRDYEEFCKEINDLRNQLKTFMDDTFENIPNTERALCMLKKFE</sequence>
<dbReference type="Proteomes" id="UP000237246">
    <property type="component" value="Unassembled WGS sequence"/>
</dbReference>
<evidence type="ECO:0000256" key="1">
    <source>
        <dbReference type="SAM" id="Coils"/>
    </source>
</evidence>
<dbReference type="Pfam" id="PF08385">
    <property type="entry name" value="DHC_N1"/>
    <property type="match status" value="1"/>
</dbReference>
<dbReference type="OrthoDB" id="286107at2759"/>
<feature type="domain" description="Dynein heavy chain tail" evidence="2">
    <location>
        <begin position="195"/>
        <end position="461"/>
    </location>
</feature>
<evidence type="ECO:0000313" key="3">
    <source>
        <dbReference type="EMBL" id="POI29281.1"/>
    </source>
</evidence>
<keyword evidence="1" id="KW-0175">Coiled coil</keyword>
<dbReference type="EMBL" id="PPHD01015898">
    <property type="protein sequence ID" value="POI29281.1"/>
    <property type="molecule type" value="Genomic_DNA"/>
</dbReference>
<name>A0A2P4SYU5_BAMTH</name>
<gene>
    <name evidence="3" type="ORF">CIB84_006969</name>
</gene>
<evidence type="ECO:0000259" key="2">
    <source>
        <dbReference type="Pfam" id="PF08385"/>
    </source>
</evidence>
<dbReference type="InterPro" id="IPR013594">
    <property type="entry name" value="Dynein_heavy_tail"/>
</dbReference>